<sequence>MKMWPVNYRFIASTDKNRSNVFYSSNGCLLEQFQVENDEVCFLERWKIWEDGTAITGITNFDDDHKTGCLLLTGENHFVLFDPNHGRIENKVRITDRIICCKKLEFLYILTARKKLLIYDFDGEQFKFQEQMILGTKSTIFSGSFVGDSFQDLVIYTGDIMGKIEVFKAGLNCPILTISKHEGMVFGICMFGNKIYSISDDRSLRVFDHDSGNEIGVFYGHETR</sequence>
<name>A0AC34PZL5_9BILA</name>
<reference evidence="2" key="1">
    <citation type="submission" date="2022-11" db="UniProtKB">
        <authorList>
            <consortium name="WormBaseParasite"/>
        </authorList>
    </citation>
    <scope>IDENTIFICATION</scope>
</reference>
<protein>
    <submittedName>
        <fullName evidence="2">Uncharacterized protein</fullName>
    </submittedName>
</protein>
<organism evidence="1 2">
    <name type="scientific">Panagrolaimus sp. JU765</name>
    <dbReference type="NCBI Taxonomy" id="591449"/>
    <lineage>
        <taxon>Eukaryota</taxon>
        <taxon>Metazoa</taxon>
        <taxon>Ecdysozoa</taxon>
        <taxon>Nematoda</taxon>
        <taxon>Chromadorea</taxon>
        <taxon>Rhabditida</taxon>
        <taxon>Tylenchina</taxon>
        <taxon>Panagrolaimomorpha</taxon>
        <taxon>Panagrolaimoidea</taxon>
        <taxon>Panagrolaimidae</taxon>
        <taxon>Panagrolaimus</taxon>
    </lineage>
</organism>
<evidence type="ECO:0000313" key="2">
    <source>
        <dbReference type="WBParaSite" id="JU765_v2.g11512.t1"/>
    </source>
</evidence>
<accession>A0AC34PZL5</accession>
<dbReference type="WBParaSite" id="JU765_v2.g11512.t1">
    <property type="protein sequence ID" value="JU765_v2.g11512.t1"/>
    <property type="gene ID" value="JU765_v2.g11512"/>
</dbReference>
<proteinExistence type="predicted"/>
<dbReference type="Proteomes" id="UP000887576">
    <property type="component" value="Unplaced"/>
</dbReference>
<evidence type="ECO:0000313" key="1">
    <source>
        <dbReference type="Proteomes" id="UP000887576"/>
    </source>
</evidence>